<organism evidence="2 3">
    <name type="scientific">Alteribacter lacisalsi</name>
    <dbReference type="NCBI Taxonomy" id="2045244"/>
    <lineage>
        <taxon>Bacteria</taxon>
        <taxon>Bacillati</taxon>
        <taxon>Bacillota</taxon>
        <taxon>Bacilli</taxon>
        <taxon>Bacillales</taxon>
        <taxon>Bacillaceae</taxon>
        <taxon>Alteribacter</taxon>
    </lineage>
</organism>
<evidence type="ECO:0000256" key="1">
    <source>
        <dbReference type="SAM" id="MobiDB-lite"/>
    </source>
</evidence>
<name>A0A2W0H9U3_9BACI</name>
<feature type="region of interest" description="Disordered" evidence="1">
    <location>
        <begin position="129"/>
        <end position="151"/>
    </location>
</feature>
<feature type="compositionally biased region" description="Low complexity" evidence="1">
    <location>
        <begin position="67"/>
        <end position="89"/>
    </location>
</feature>
<dbReference type="InterPro" id="IPR025953">
    <property type="entry name" value="YlbD_coat"/>
</dbReference>
<dbReference type="Pfam" id="PF14071">
    <property type="entry name" value="YlbD_coat"/>
    <property type="match status" value="1"/>
</dbReference>
<reference evidence="2 3" key="1">
    <citation type="submission" date="2017-10" db="EMBL/GenBank/DDBJ databases">
        <title>Bacillus sp. nov., a halophilic bacterium isolated from a Yangshapao Lake.</title>
        <authorList>
            <person name="Wang H."/>
        </authorList>
    </citation>
    <scope>NUCLEOTIDE SEQUENCE [LARGE SCALE GENOMIC DNA]</scope>
    <source>
        <strain evidence="2 3">YSP-3</strain>
    </source>
</reference>
<evidence type="ECO:0000313" key="2">
    <source>
        <dbReference type="EMBL" id="PYZ97897.1"/>
    </source>
</evidence>
<dbReference type="AlphaFoldDB" id="A0A2W0H9U3"/>
<keyword evidence="3" id="KW-1185">Reference proteome</keyword>
<feature type="compositionally biased region" description="Low complexity" evidence="1">
    <location>
        <begin position="130"/>
        <end position="144"/>
    </location>
</feature>
<comment type="caution">
    <text evidence="2">The sequence shown here is derived from an EMBL/GenBank/DDBJ whole genome shotgun (WGS) entry which is preliminary data.</text>
</comment>
<evidence type="ECO:0000313" key="3">
    <source>
        <dbReference type="Proteomes" id="UP000248066"/>
    </source>
</evidence>
<dbReference type="EMBL" id="PDOF01000001">
    <property type="protein sequence ID" value="PYZ97897.1"/>
    <property type="molecule type" value="Genomic_DNA"/>
</dbReference>
<accession>A0A2W0H9U3</accession>
<gene>
    <name evidence="2" type="ORF">CR205_04695</name>
</gene>
<proteinExistence type="predicted"/>
<dbReference type="Proteomes" id="UP000248066">
    <property type="component" value="Unassembled WGS sequence"/>
</dbReference>
<sequence length="151" mass="16435">MNQEVCTVSGNLHPDIQKFKSFVKNRPYVLRDVKSKEKTLQDLYEEWALFGDDDPVWETYKEENPDAAAEASVTTEASASGDSSSAGTGSTAASILAMLKSMNMNDLQHQLAQFNGALTSIQELLGTFRQGGNNQGGQSNSSSSPFSFRDD</sequence>
<feature type="region of interest" description="Disordered" evidence="1">
    <location>
        <begin position="59"/>
        <end position="89"/>
    </location>
</feature>
<protein>
    <recommendedName>
        <fullName evidence="4">Cytosolic protein</fullName>
    </recommendedName>
</protein>
<evidence type="ECO:0008006" key="4">
    <source>
        <dbReference type="Google" id="ProtNLM"/>
    </source>
</evidence>